<organism evidence="2 3">
    <name type="scientific">Glossina brevipalpis</name>
    <dbReference type="NCBI Taxonomy" id="37001"/>
    <lineage>
        <taxon>Eukaryota</taxon>
        <taxon>Metazoa</taxon>
        <taxon>Ecdysozoa</taxon>
        <taxon>Arthropoda</taxon>
        <taxon>Hexapoda</taxon>
        <taxon>Insecta</taxon>
        <taxon>Pterygota</taxon>
        <taxon>Neoptera</taxon>
        <taxon>Endopterygota</taxon>
        <taxon>Diptera</taxon>
        <taxon>Brachycera</taxon>
        <taxon>Muscomorpha</taxon>
        <taxon>Hippoboscoidea</taxon>
        <taxon>Glossinidae</taxon>
        <taxon>Glossina</taxon>
    </lineage>
</organism>
<dbReference type="EnsemblMetazoa" id="GBRI033214-RA">
    <property type="protein sequence ID" value="GBRI033214-PA"/>
    <property type="gene ID" value="GBRI033214"/>
</dbReference>
<dbReference type="Proteomes" id="UP000091820">
    <property type="component" value="Unassembled WGS sequence"/>
</dbReference>
<reference evidence="3" key="1">
    <citation type="submission" date="2014-03" db="EMBL/GenBank/DDBJ databases">
        <authorList>
            <person name="Aksoy S."/>
            <person name="Warren W."/>
            <person name="Wilson R.K."/>
        </authorList>
    </citation>
    <scope>NUCLEOTIDE SEQUENCE [LARGE SCALE GENOMIC DNA]</scope>
    <source>
        <strain evidence="3">IAEA</strain>
    </source>
</reference>
<reference evidence="2" key="2">
    <citation type="submission" date="2020-05" db="UniProtKB">
        <authorList>
            <consortium name="EnsemblMetazoa"/>
        </authorList>
    </citation>
    <scope>IDENTIFICATION</scope>
    <source>
        <strain evidence="2">IAEA</strain>
    </source>
</reference>
<keyword evidence="3" id="KW-1185">Reference proteome</keyword>
<protein>
    <submittedName>
        <fullName evidence="2">Uncharacterized protein</fullName>
    </submittedName>
</protein>
<name>A0A1A9WUU1_9MUSC</name>
<accession>A0A1A9WUU1</accession>
<feature type="transmembrane region" description="Helical" evidence="1">
    <location>
        <begin position="58"/>
        <end position="77"/>
    </location>
</feature>
<evidence type="ECO:0000256" key="1">
    <source>
        <dbReference type="SAM" id="Phobius"/>
    </source>
</evidence>
<keyword evidence="1" id="KW-0472">Membrane</keyword>
<dbReference type="AlphaFoldDB" id="A0A1A9WUU1"/>
<keyword evidence="1" id="KW-0812">Transmembrane</keyword>
<keyword evidence="1" id="KW-1133">Transmembrane helix</keyword>
<proteinExistence type="predicted"/>
<dbReference type="VEuPathDB" id="VectorBase:GBRI033214"/>
<evidence type="ECO:0000313" key="2">
    <source>
        <dbReference type="EnsemblMetazoa" id="GBRI033214-PA"/>
    </source>
</evidence>
<sequence length="111" mass="12543">MNNRSDPLTDRFVTLCLVINIFNADKRYIFHVAAANAIVVAVIHNTTELKIHGNLMKIILIVMIALVVIAGDEVFQVFGFNRISLTLLLLDCIWPCFTFLSNKSCPIDYED</sequence>
<feature type="transmembrane region" description="Helical" evidence="1">
    <location>
        <begin position="28"/>
        <end position="46"/>
    </location>
</feature>
<evidence type="ECO:0000313" key="3">
    <source>
        <dbReference type="Proteomes" id="UP000091820"/>
    </source>
</evidence>